<proteinExistence type="predicted"/>
<dbReference type="Proteomes" id="UP000784294">
    <property type="component" value="Unassembled WGS sequence"/>
</dbReference>
<evidence type="ECO:0000313" key="1">
    <source>
        <dbReference type="EMBL" id="VEL34029.1"/>
    </source>
</evidence>
<accession>A0A448XDI7</accession>
<sequence length="116" mass="13382">MQEWLVQRQQRPDMRWPNAIATDTMIMSLLEDSKSFLTVKKSTNLIQPEILFQVASFSLDARPVSHPAHLRIELMPLQDAFRVLETSSGLLPRSKVEEPEFTEPERWSGFCLLLLA</sequence>
<organism evidence="1 2">
    <name type="scientific">Protopolystoma xenopodis</name>
    <dbReference type="NCBI Taxonomy" id="117903"/>
    <lineage>
        <taxon>Eukaryota</taxon>
        <taxon>Metazoa</taxon>
        <taxon>Spiralia</taxon>
        <taxon>Lophotrochozoa</taxon>
        <taxon>Platyhelminthes</taxon>
        <taxon>Monogenea</taxon>
        <taxon>Polyopisthocotylea</taxon>
        <taxon>Polystomatidea</taxon>
        <taxon>Polystomatidae</taxon>
        <taxon>Protopolystoma</taxon>
    </lineage>
</organism>
<comment type="caution">
    <text evidence="1">The sequence shown here is derived from an EMBL/GenBank/DDBJ whole genome shotgun (WGS) entry which is preliminary data.</text>
</comment>
<protein>
    <submittedName>
        <fullName evidence="1">Uncharacterized protein</fullName>
    </submittedName>
</protein>
<name>A0A448XDI7_9PLAT</name>
<evidence type="ECO:0000313" key="2">
    <source>
        <dbReference type="Proteomes" id="UP000784294"/>
    </source>
</evidence>
<dbReference type="AlphaFoldDB" id="A0A448XDI7"/>
<gene>
    <name evidence="1" type="ORF">PXEA_LOCUS27469</name>
</gene>
<dbReference type="EMBL" id="CAAALY010246854">
    <property type="protein sequence ID" value="VEL34029.1"/>
    <property type="molecule type" value="Genomic_DNA"/>
</dbReference>
<keyword evidence="2" id="KW-1185">Reference proteome</keyword>
<reference evidence="1" key="1">
    <citation type="submission" date="2018-11" db="EMBL/GenBank/DDBJ databases">
        <authorList>
            <consortium name="Pathogen Informatics"/>
        </authorList>
    </citation>
    <scope>NUCLEOTIDE SEQUENCE</scope>
</reference>